<evidence type="ECO:0000256" key="1">
    <source>
        <dbReference type="SAM" id="MobiDB-lite"/>
    </source>
</evidence>
<dbReference type="AlphaFoldDB" id="A0A9U8EEN4"/>
<organism evidence="3 4">
    <name type="scientific">Biomphalaria glabrata</name>
    <name type="common">Bloodfluke planorb</name>
    <name type="synonym">Freshwater snail</name>
    <dbReference type="NCBI Taxonomy" id="6526"/>
    <lineage>
        <taxon>Eukaryota</taxon>
        <taxon>Metazoa</taxon>
        <taxon>Spiralia</taxon>
        <taxon>Lophotrochozoa</taxon>
        <taxon>Mollusca</taxon>
        <taxon>Gastropoda</taxon>
        <taxon>Heterobranchia</taxon>
        <taxon>Euthyneura</taxon>
        <taxon>Panpulmonata</taxon>
        <taxon>Hygrophila</taxon>
        <taxon>Lymnaeoidea</taxon>
        <taxon>Planorbidae</taxon>
        <taxon>Biomphalaria</taxon>
    </lineage>
</organism>
<protein>
    <submittedName>
        <fullName evidence="4">Uncharacterized protein LOC106069342</fullName>
    </submittedName>
</protein>
<feature type="region of interest" description="Disordered" evidence="1">
    <location>
        <begin position="41"/>
        <end position="65"/>
    </location>
</feature>
<sequence length="149" mass="17051">MKLSLVLLLSLPILINCFFLSEHERQLTSFDEDELGNRALRHKRGASSSSSESDSDSESSEERGYYRRRPYTERFYWPTYRQHRWQPTHPRAPPTTRAPETTRASPPPTTSDAQEPSQNLEETETHVHTLSNGGLDGAGQDINYNVQTM</sequence>
<gene>
    <name evidence="4" type="primary">LOC106069342</name>
</gene>
<evidence type="ECO:0000313" key="4">
    <source>
        <dbReference type="RefSeq" id="XP_013084435.2"/>
    </source>
</evidence>
<name>A0A9U8EEN4_BIOGL</name>
<reference evidence="4" key="1">
    <citation type="submission" date="2025-08" db="UniProtKB">
        <authorList>
            <consortium name="RefSeq"/>
        </authorList>
    </citation>
    <scope>IDENTIFICATION</scope>
</reference>
<feature type="compositionally biased region" description="Low complexity" evidence="1">
    <location>
        <begin position="94"/>
        <end position="104"/>
    </location>
</feature>
<dbReference type="Proteomes" id="UP001165740">
    <property type="component" value="Chromosome 8"/>
</dbReference>
<evidence type="ECO:0000256" key="2">
    <source>
        <dbReference type="SAM" id="SignalP"/>
    </source>
</evidence>
<dbReference type="RefSeq" id="XP_013084435.2">
    <property type="nucleotide sequence ID" value="XM_013228981.2"/>
</dbReference>
<feature type="chain" id="PRO_5040720065" evidence="2">
    <location>
        <begin position="18"/>
        <end position="149"/>
    </location>
</feature>
<feature type="region of interest" description="Disordered" evidence="1">
    <location>
        <begin position="82"/>
        <end position="149"/>
    </location>
</feature>
<keyword evidence="3" id="KW-1185">Reference proteome</keyword>
<keyword evidence="2" id="KW-0732">Signal</keyword>
<dbReference type="KEGG" id="bgt:106069342"/>
<feature type="signal peptide" evidence="2">
    <location>
        <begin position="1"/>
        <end position="17"/>
    </location>
</feature>
<dbReference type="GeneID" id="106069342"/>
<feature type="compositionally biased region" description="Polar residues" evidence="1">
    <location>
        <begin position="111"/>
        <end position="120"/>
    </location>
</feature>
<accession>A0A9U8EEN4</accession>
<proteinExistence type="predicted"/>
<evidence type="ECO:0000313" key="3">
    <source>
        <dbReference type="Proteomes" id="UP001165740"/>
    </source>
</evidence>
<dbReference type="OrthoDB" id="10371905at2759"/>